<evidence type="ECO:0000313" key="2">
    <source>
        <dbReference type="Proteomes" id="UP000280405"/>
    </source>
</evidence>
<dbReference type="AlphaFoldDB" id="A0A3A8FD78"/>
<dbReference type="RefSeq" id="WP_120382473.1">
    <property type="nucleotide sequence ID" value="NZ_RAXT01000001.1"/>
</dbReference>
<dbReference type="OrthoDB" id="5540889at2"/>
<gene>
    <name evidence="1" type="ORF">D7V20_00900</name>
</gene>
<dbReference type="InterPro" id="IPR009097">
    <property type="entry name" value="Cyclic_Pdiesterase"/>
</dbReference>
<dbReference type="Pfam" id="PF13563">
    <property type="entry name" value="2_5_RNA_ligase2"/>
    <property type="match status" value="1"/>
</dbReference>
<keyword evidence="2" id="KW-1185">Reference proteome</keyword>
<sequence length="221" mass="26257">MFLQPHQLTIPTEAHDYPEWHKGREDYALWYIEIEQPELIAYLNQLRQQFSNYLLRPNMRQFHITLFICGFLKQDCMQLNDDFSQDQFQQQVARLENIHFKRFKLSTGQIKSFESALFIEILDTENSLSKIRNLLSSNHQEIAALEYCPHITLGLYQAAFTAEHIFNDISVLQQKTFEISIDHLTFGFYKAKILQGKLYPLYQHNFDQNSVKQALFQEQNQ</sequence>
<proteinExistence type="predicted"/>
<dbReference type="SUPFAM" id="SSF55144">
    <property type="entry name" value="LigT-like"/>
    <property type="match status" value="1"/>
</dbReference>
<dbReference type="Proteomes" id="UP000280405">
    <property type="component" value="Unassembled WGS sequence"/>
</dbReference>
<organism evidence="1 2">
    <name type="scientific">Acinetobacter rongchengensis</name>
    <dbReference type="NCBI Taxonomy" id="2419601"/>
    <lineage>
        <taxon>Bacteria</taxon>
        <taxon>Pseudomonadati</taxon>
        <taxon>Pseudomonadota</taxon>
        <taxon>Gammaproteobacteria</taxon>
        <taxon>Moraxellales</taxon>
        <taxon>Moraxellaceae</taxon>
        <taxon>Acinetobacter</taxon>
    </lineage>
</organism>
<dbReference type="Gene3D" id="3.90.1140.10">
    <property type="entry name" value="Cyclic phosphodiesterase"/>
    <property type="match status" value="1"/>
</dbReference>
<dbReference type="EMBL" id="RAXT01000001">
    <property type="protein sequence ID" value="RKG40980.1"/>
    <property type="molecule type" value="Genomic_DNA"/>
</dbReference>
<keyword evidence="1" id="KW-0436">Ligase</keyword>
<comment type="caution">
    <text evidence="1">The sequence shown here is derived from an EMBL/GenBank/DDBJ whole genome shotgun (WGS) entry which is preliminary data.</text>
</comment>
<name>A0A3A8FD78_9GAMM</name>
<protein>
    <submittedName>
        <fullName evidence="1">2'-5' RNA ligase family protein</fullName>
    </submittedName>
</protein>
<dbReference type="GO" id="GO:0016874">
    <property type="term" value="F:ligase activity"/>
    <property type="evidence" value="ECO:0007669"/>
    <property type="project" value="UniProtKB-KW"/>
</dbReference>
<reference evidence="1 2" key="1">
    <citation type="submission" date="2018-09" db="EMBL/GenBank/DDBJ databases">
        <title>The draft genome of Acinetobacter spp. strains.</title>
        <authorList>
            <person name="Qin J."/>
            <person name="Feng Y."/>
            <person name="Zong Z."/>
        </authorList>
    </citation>
    <scope>NUCLEOTIDE SEQUENCE [LARGE SCALE GENOMIC DNA]</scope>
    <source>
        <strain evidence="1 2">WCHAc060115</strain>
    </source>
</reference>
<accession>A0A3A8FD78</accession>
<evidence type="ECO:0000313" key="1">
    <source>
        <dbReference type="EMBL" id="RKG40980.1"/>
    </source>
</evidence>